<dbReference type="PANTHER" id="PTHR30514:SF10">
    <property type="entry name" value="MURR_RPIR FAMILY TRANSCRIPTIONAL REGULATOR"/>
    <property type="match status" value="1"/>
</dbReference>
<dbReference type="CDD" id="cd05013">
    <property type="entry name" value="SIS_RpiR"/>
    <property type="match status" value="1"/>
</dbReference>
<dbReference type="PROSITE" id="PS51071">
    <property type="entry name" value="HTH_RPIR"/>
    <property type="match status" value="1"/>
</dbReference>
<keyword evidence="1" id="KW-0805">Transcription regulation</keyword>
<dbReference type="Gene3D" id="1.10.10.10">
    <property type="entry name" value="Winged helix-like DNA-binding domain superfamily/Winged helix DNA-binding domain"/>
    <property type="match status" value="1"/>
</dbReference>
<dbReference type="HOGENOM" id="CLU_055769_2_1_9"/>
<feature type="domain" description="HTH rpiR-type" evidence="4">
    <location>
        <begin position="1"/>
        <end position="76"/>
    </location>
</feature>
<dbReference type="STRING" id="41997.RV16_GL001651"/>
<dbReference type="GO" id="GO:0003677">
    <property type="term" value="F:DNA binding"/>
    <property type="evidence" value="ECO:0007669"/>
    <property type="project" value="UniProtKB-KW"/>
</dbReference>
<gene>
    <name evidence="5" type="ORF">OMQ_01404</name>
</gene>
<dbReference type="SUPFAM" id="SSF46689">
    <property type="entry name" value="Homeodomain-like"/>
    <property type="match status" value="1"/>
</dbReference>
<dbReference type="OrthoDB" id="3684496at2"/>
<dbReference type="GO" id="GO:1901135">
    <property type="term" value="P:carbohydrate derivative metabolic process"/>
    <property type="evidence" value="ECO:0007669"/>
    <property type="project" value="InterPro"/>
</dbReference>
<proteinExistence type="predicted"/>
<evidence type="ECO:0000256" key="1">
    <source>
        <dbReference type="ARBA" id="ARBA00023015"/>
    </source>
</evidence>
<dbReference type="AlphaFoldDB" id="S0J9E3"/>
<evidence type="ECO:0000256" key="3">
    <source>
        <dbReference type="ARBA" id="ARBA00023163"/>
    </source>
</evidence>
<keyword evidence="3" id="KW-0804">Transcription</keyword>
<dbReference type="EMBL" id="AHYT01000005">
    <property type="protein sequence ID" value="EOT28882.1"/>
    <property type="molecule type" value="Genomic_DNA"/>
</dbReference>
<evidence type="ECO:0000259" key="4">
    <source>
        <dbReference type="PROSITE" id="PS51071"/>
    </source>
</evidence>
<dbReference type="InterPro" id="IPR035472">
    <property type="entry name" value="RpiR-like_SIS"/>
</dbReference>
<organism evidence="5 6">
    <name type="scientific">Enterococcus saccharolyticus subsp. saccharolyticus ATCC 43076</name>
    <dbReference type="NCBI Taxonomy" id="1139996"/>
    <lineage>
        <taxon>Bacteria</taxon>
        <taxon>Bacillati</taxon>
        <taxon>Bacillota</taxon>
        <taxon>Bacilli</taxon>
        <taxon>Lactobacillales</taxon>
        <taxon>Enterococcaceae</taxon>
        <taxon>Enterococcus</taxon>
    </lineage>
</organism>
<dbReference type="PANTHER" id="PTHR30514">
    <property type="entry name" value="GLUCOKINASE"/>
    <property type="match status" value="1"/>
</dbReference>
<accession>S0J9E3</accession>
<dbReference type="PATRIC" id="fig|1139996.3.peg.1385"/>
<dbReference type="RefSeq" id="WP_016175199.1">
    <property type="nucleotide sequence ID" value="NZ_KE136389.1"/>
</dbReference>
<dbReference type="InterPro" id="IPR000281">
    <property type="entry name" value="HTH_RpiR"/>
</dbReference>
<dbReference type="InterPro" id="IPR046348">
    <property type="entry name" value="SIS_dom_sf"/>
</dbReference>
<dbReference type="InterPro" id="IPR036388">
    <property type="entry name" value="WH-like_DNA-bd_sf"/>
</dbReference>
<keyword evidence="2" id="KW-0238">DNA-binding</keyword>
<evidence type="ECO:0000256" key="2">
    <source>
        <dbReference type="ARBA" id="ARBA00023125"/>
    </source>
</evidence>
<dbReference type="SUPFAM" id="SSF53697">
    <property type="entry name" value="SIS domain"/>
    <property type="match status" value="1"/>
</dbReference>
<dbReference type="InterPro" id="IPR009057">
    <property type="entry name" value="Homeodomain-like_sf"/>
</dbReference>
<comment type="caution">
    <text evidence="5">The sequence shown here is derived from an EMBL/GenBank/DDBJ whole genome shotgun (WGS) entry which is preliminary data.</text>
</comment>
<dbReference type="InterPro" id="IPR001347">
    <property type="entry name" value="SIS_dom"/>
</dbReference>
<keyword evidence="6" id="KW-1185">Reference proteome</keyword>
<dbReference type="InterPro" id="IPR047640">
    <property type="entry name" value="RpiR-like"/>
</dbReference>
<reference evidence="5 6" key="1">
    <citation type="submission" date="2013-03" db="EMBL/GenBank/DDBJ databases">
        <title>The Genome Sequence of Enterococcus saccharolyticus ATCC_43076 (Illumina only assembly).</title>
        <authorList>
            <consortium name="The Broad Institute Genomics Platform"/>
            <consortium name="The Broad Institute Genome Sequencing Center for Infectious Disease"/>
            <person name="Earl A."/>
            <person name="Russ C."/>
            <person name="Gilmore M."/>
            <person name="Surin D."/>
            <person name="Walker B."/>
            <person name="Young S."/>
            <person name="Zeng Q."/>
            <person name="Gargeya S."/>
            <person name="Fitzgerald M."/>
            <person name="Haas B."/>
            <person name="Abouelleil A."/>
            <person name="Allen A.W."/>
            <person name="Alvarado L."/>
            <person name="Arachchi H.M."/>
            <person name="Berlin A.M."/>
            <person name="Chapman S.B."/>
            <person name="Gainer-Dewar J."/>
            <person name="Goldberg J."/>
            <person name="Griggs A."/>
            <person name="Gujja S."/>
            <person name="Hansen M."/>
            <person name="Howarth C."/>
            <person name="Imamovic A."/>
            <person name="Ireland A."/>
            <person name="Larimer J."/>
            <person name="McCowan C."/>
            <person name="Murphy C."/>
            <person name="Pearson M."/>
            <person name="Poon T.W."/>
            <person name="Priest M."/>
            <person name="Roberts A."/>
            <person name="Saif S."/>
            <person name="Shea T."/>
            <person name="Sisk P."/>
            <person name="Sykes S."/>
            <person name="Wortman J."/>
            <person name="Nusbaum C."/>
            <person name="Birren B."/>
        </authorList>
    </citation>
    <scope>NUCLEOTIDE SEQUENCE [LARGE SCALE GENOMIC DNA]</scope>
    <source>
        <strain evidence="5 6">ATCC 43076</strain>
    </source>
</reference>
<dbReference type="Pfam" id="PF01380">
    <property type="entry name" value="SIS"/>
    <property type="match status" value="1"/>
</dbReference>
<dbReference type="Pfam" id="PF01418">
    <property type="entry name" value="HTH_6"/>
    <property type="match status" value="1"/>
</dbReference>
<dbReference type="GO" id="GO:0003700">
    <property type="term" value="F:DNA-binding transcription factor activity"/>
    <property type="evidence" value="ECO:0007669"/>
    <property type="project" value="InterPro"/>
</dbReference>
<dbReference type="GO" id="GO:0097367">
    <property type="term" value="F:carbohydrate derivative binding"/>
    <property type="evidence" value="ECO:0007669"/>
    <property type="project" value="InterPro"/>
</dbReference>
<dbReference type="Proteomes" id="UP000014136">
    <property type="component" value="Unassembled WGS sequence"/>
</dbReference>
<evidence type="ECO:0000313" key="5">
    <source>
        <dbReference type="EMBL" id="EOT28882.1"/>
    </source>
</evidence>
<dbReference type="eggNOG" id="COG1737">
    <property type="taxonomic scope" value="Bacteria"/>
</dbReference>
<name>S0J9E3_9ENTE</name>
<evidence type="ECO:0000313" key="6">
    <source>
        <dbReference type="Proteomes" id="UP000014136"/>
    </source>
</evidence>
<sequence length="290" mass="32865">MLLIEQLTTQENFTSNEQKIAHYILENLTQIPNMNIEQIAKQTYTSHSAVVRLAKKLNFEGFRDFKIALSEAAYNKRYTQEQVDANFPFEPQDSSDQIAKKMADLTIETIKLTQLQINGKLLEDAAAILTKANRIFLFAKGDSQIRSRSFQNKMIKINKFLIVADEYADEAWTAANLTPTDCALFVTYGAKSPQHAKILTYFQEKRIPSVLLSGNPNAALNQLATLPIVISQNEYDFLKIGTFSSQIAFQYVLDTLFSILYAQEFQQNLVNLKIKHALLEQGILSENPTP</sequence>
<protein>
    <recommendedName>
        <fullName evidence="4">HTH rpiR-type domain-containing protein</fullName>
    </recommendedName>
</protein>
<dbReference type="Gene3D" id="3.40.50.10490">
    <property type="entry name" value="Glucose-6-phosphate isomerase like protein, domain 1"/>
    <property type="match status" value="1"/>
</dbReference>